<dbReference type="Proteomes" id="UP000682892">
    <property type="component" value="Unassembled WGS sequence"/>
</dbReference>
<dbReference type="OMA" id="DLNRATY"/>
<dbReference type="CTD" id="36831"/>
<feature type="compositionally biased region" description="Basic and acidic residues" evidence="7">
    <location>
        <begin position="16"/>
        <end position="34"/>
    </location>
</feature>
<gene>
    <name evidence="8" type="ORF">AaeL_AAEL007573</name>
</gene>
<proteinExistence type="inferred from homology"/>
<dbReference type="SUPFAM" id="SSF50978">
    <property type="entry name" value="WD40 repeat-like"/>
    <property type="match status" value="1"/>
</dbReference>
<keyword evidence="5" id="KW-0539">Nucleus</keyword>
<accession>A0A1S4FGX0</accession>
<dbReference type="OrthoDB" id="1935146at2759"/>
<dbReference type="GO" id="GO:0034388">
    <property type="term" value="C:Pwp2p-containing subcomplex of 90S preribosome"/>
    <property type="evidence" value="ECO:0007669"/>
    <property type="project" value="TreeGrafter"/>
</dbReference>
<evidence type="ECO:0000256" key="7">
    <source>
        <dbReference type="SAM" id="MobiDB-lite"/>
    </source>
</evidence>
<dbReference type="AlphaFoldDB" id="A0A1S4FGX0"/>
<comment type="subcellular location">
    <subcellularLocation>
        <location evidence="1">Nucleus</location>
        <location evidence="1">Nucleolus</location>
    </subcellularLocation>
</comment>
<feature type="compositionally biased region" description="Acidic residues" evidence="7">
    <location>
        <begin position="77"/>
        <end position="97"/>
    </location>
</feature>
<reference evidence="8" key="1">
    <citation type="submission" date="2005-10" db="EMBL/GenBank/DDBJ databases">
        <authorList>
            <person name="Loftus B.J."/>
            <person name="Nene V.M."/>
            <person name="Hannick L.I."/>
            <person name="Bidwell S."/>
            <person name="Haas B."/>
            <person name="Amedeo P."/>
            <person name="Orvis J."/>
            <person name="Wortman J.R."/>
            <person name="White O.R."/>
            <person name="Salzberg S."/>
            <person name="Shumway M."/>
            <person name="Koo H."/>
            <person name="Zhao Y."/>
            <person name="Holmes M."/>
            <person name="Miller J."/>
            <person name="Schatz M."/>
            <person name="Pop M."/>
            <person name="Pai G."/>
            <person name="Utterback T."/>
            <person name="Rogers Y.-H."/>
            <person name="Kravitz S."/>
            <person name="Fraser C.M."/>
        </authorList>
    </citation>
    <scope>NUCLEOTIDE SEQUENCE</scope>
    <source>
        <strain evidence="8">Liverpool</strain>
    </source>
</reference>
<name>A0A1S4FGX0_AEDAE</name>
<dbReference type="InterPro" id="IPR015943">
    <property type="entry name" value="WD40/YVTN_repeat-like_dom_sf"/>
</dbReference>
<dbReference type="PANTHER" id="PTHR18359">
    <property type="entry name" value="WD-REPEAT PROTEIN-RELATED"/>
    <property type="match status" value="1"/>
</dbReference>
<protein>
    <submittedName>
        <fullName evidence="8">AAEL007573-PA</fullName>
    </submittedName>
</protein>
<dbReference type="GO" id="GO:0006364">
    <property type="term" value="P:rRNA processing"/>
    <property type="evidence" value="ECO:0007669"/>
    <property type="project" value="UniProtKB-KW"/>
</dbReference>
<sequence length="543" mass="60557">MPIDSDDEAINQLLDSYREEVGLDVESPQKKDSGQGELSDESGEEGSDAEAPDVKAEEDEDDDREQGKLIKKQKEDGDSEDEAENREEDVLDQLDEQLIDKPKTNKEKELMSLVFGGRAELVSNLMKASVEDFGEESDDGETKKRKRSAAWEDSDDERDDDFPKKERKVEMRATVNRRRKNFEKIVGQPKWADLDREREIDSDDEILKTVGHVVKGSTVDLPKGNIELKRLKNLNRETKNEGQITAINFHPTSMVAVMAGLNGLASIVAVDGTKNEKLHTIGLKRFKIACCRMTPDGNEVLFGSFRKFYHVYNLISGQSDTLQLRGDGAWTMKNFELSNCGKYLAVTGGFGEIHLLDARSKELLTTIQQKNACPSLCFTPDSKYLIAHSTDNEVSIYHLEKRRFVNVFVDEGCVNGSFITVCPNNRYLATGNRQGIVNIYLLEKVLKEKYPSPEKTVSNLTTSVGSMAFNVTSELLAIASAEVPDAVKLVHMKSGTVFRNFPMIKAGLGSVTRVAFSPGGGFLAIGSREGVVSLFRVKHYQNY</sequence>
<reference evidence="8" key="2">
    <citation type="journal article" date="2007" name="Science">
        <title>Genome sequence of Aedes aegypti, a major arbovirus vector.</title>
        <authorList>
            <person name="Nene V."/>
            <person name="Wortman J.R."/>
            <person name="Lawson D."/>
            <person name="Haas B."/>
            <person name="Kodira C."/>
            <person name="Tu Z.J."/>
            <person name="Loftus B."/>
            <person name="Xi Z."/>
            <person name="Megy K."/>
            <person name="Grabherr M."/>
            <person name="Ren Q."/>
            <person name="Zdobnov E.M."/>
            <person name="Lobo N.F."/>
            <person name="Campbell K.S."/>
            <person name="Brown S.E."/>
            <person name="Bonaldo M.F."/>
            <person name="Zhu J."/>
            <person name="Sinkins S.P."/>
            <person name="Hogenkamp D.G."/>
            <person name="Amedeo P."/>
            <person name="Arensburger P."/>
            <person name="Atkinson P.W."/>
            <person name="Bidwell S."/>
            <person name="Biedler J."/>
            <person name="Birney E."/>
            <person name="Bruggner R.V."/>
            <person name="Costas J."/>
            <person name="Coy M.R."/>
            <person name="Crabtree J."/>
            <person name="Crawford M."/>
            <person name="Debruyn B."/>
            <person name="Decaprio D."/>
            <person name="Eiglmeier K."/>
            <person name="Eisenstadt E."/>
            <person name="El-Dorry H."/>
            <person name="Gelbart W.M."/>
            <person name="Gomes S.L."/>
            <person name="Hammond M."/>
            <person name="Hannick L.I."/>
            <person name="Hogan J.R."/>
            <person name="Holmes M.H."/>
            <person name="Jaffe D."/>
            <person name="Johnston J.S."/>
            <person name="Kennedy R.C."/>
            <person name="Koo H."/>
            <person name="Kravitz S."/>
            <person name="Kriventseva E.V."/>
            <person name="Kulp D."/>
            <person name="Labutti K."/>
            <person name="Lee E."/>
            <person name="Li S."/>
            <person name="Lovin D.D."/>
            <person name="Mao C."/>
            <person name="Mauceli E."/>
            <person name="Menck C.F."/>
            <person name="Miller J.R."/>
            <person name="Montgomery P."/>
            <person name="Mori A."/>
            <person name="Nascimento A.L."/>
            <person name="Naveira H.F."/>
            <person name="Nusbaum C."/>
            <person name="O'leary S."/>
            <person name="Orvis J."/>
            <person name="Pertea M."/>
            <person name="Quesneville H."/>
            <person name="Reidenbach K.R."/>
            <person name="Rogers Y.H."/>
            <person name="Roth C.W."/>
            <person name="Schneider J.R."/>
            <person name="Schatz M."/>
            <person name="Shumway M."/>
            <person name="Stanke M."/>
            <person name="Stinson E.O."/>
            <person name="Tubio J.M."/>
            <person name="Vanzee J.P."/>
            <person name="Verjovski-Almeida S."/>
            <person name="Werner D."/>
            <person name="White O."/>
            <person name="Wyder S."/>
            <person name="Zeng Q."/>
            <person name="Zhao Q."/>
            <person name="Zhao Y."/>
            <person name="Hill C.A."/>
            <person name="Raikhel A.S."/>
            <person name="Soares M.B."/>
            <person name="Knudson D.L."/>
            <person name="Lee N.H."/>
            <person name="Galagan J."/>
            <person name="Salzberg S.L."/>
            <person name="Paulsen I.T."/>
            <person name="Dimopoulos G."/>
            <person name="Collins F.H."/>
            <person name="Birren B."/>
            <person name="Fraser-Liggett C.M."/>
            <person name="Severson D.W."/>
        </authorList>
    </citation>
    <scope>NUCLEOTIDE SEQUENCE [LARGE SCALE GENOMIC DNA]</scope>
    <source>
        <strain evidence="8">Liverpool</strain>
    </source>
</reference>
<evidence type="ECO:0000256" key="6">
    <source>
        <dbReference type="ARBA" id="ARBA00025767"/>
    </source>
</evidence>
<evidence type="ECO:0000256" key="1">
    <source>
        <dbReference type="ARBA" id="ARBA00004604"/>
    </source>
</evidence>
<feature type="compositionally biased region" description="Basic and acidic residues" evidence="7">
    <location>
        <begin position="65"/>
        <end position="76"/>
    </location>
</feature>
<dbReference type="PANTHER" id="PTHR18359:SF0">
    <property type="entry name" value="U3 SMALL NUCLEOLAR RNA-ASSOCIATED PROTEIN 18 HOMOLOG"/>
    <property type="match status" value="1"/>
</dbReference>
<dbReference type="InterPro" id="IPR045161">
    <property type="entry name" value="Utp18"/>
</dbReference>
<dbReference type="InterPro" id="IPR001680">
    <property type="entry name" value="WD40_rpt"/>
</dbReference>
<dbReference type="Pfam" id="PF00400">
    <property type="entry name" value="WD40"/>
    <property type="match status" value="1"/>
</dbReference>
<reference evidence="8" key="3">
    <citation type="submission" date="2012-09" db="EMBL/GenBank/DDBJ databases">
        <authorList>
            <consortium name="VectorBase"/>
        </authorList>
    </citation>
    <scope>NUCLEOTIDE SEQUENCE</scope>
    <source>
        <strain evidence="8">Liverpool</strain>
    </source>
</reference>
<dbReference type="EMBL" id="CH477449">
    <property type="protein sequence ID" value="EAT40716.1"/>
    <property type="molecule type" value="Genomic_DNA"/>
</dbReference>
<organism evidence="8 9">
    <name type="scientific">Aedes aegypti</name>
    <name type="common">Yellowfever mosquito</name>
    <name type="synonym">Culex aegypti</name>
    <dbReference type="NCBI Taxonomy" id="7159"/>
    <lineage>
        <taxon>Eukaryota</taxon>
        <taxon>Metazoa</taxon>
        <taxon>Ecdysozoa</taxon>
        <taxon>Arthropoda</taxon>
        <taxon>Hexapoda</taxon>
        <taxon>Insecta</taxon>
        <taxon>Pterygota</taxon>
        <taxon>Neoptera</taxon>
        <taxon>Endopterygota</taxon>
        <taxon>Diptera</taxon>
        <taxon>Nematocera</taxon>
        <taxon>Culicoidea</taxon>
        <taxon>Culicidae</taxon>
        <taxon>Culicinae</taxon>
        <taxon>Aedini</taxon>
        <taxon>Aedes</taxon>
        <taxon>Stegomyia</taxon>
    </lineage>
</organism>
<dbReference type="InterPro" id="IPR036322">
    <property type="entry name" value="WD40_repeat_dom_sf"/>
</dbReference>
<evidence type="ECO:0000256" key="4">
    <source>
        <dbReference type="ARBA" id="ARBA00022737"/>
    </source>
</evidence>
<comment type="similarity">
    <text evidence="6">Belongs to the WD repeat UTP18 family.</text>
</comment>
<keyword evidence="4" id="KW-0677">Repeat</keyword>
<evidence type="ECO:0000313" key="8">
    <source>
        <dbReference type="EMBL" id="EAT40716.1"/>
    </source>
</evidence>
<dbReference type="KEGG" id="aag:5569391"/>
<keyword evidence="2" id="KW-0698">rRNA processing</keyword>
<dbReference type="GO" id="GO:0032040">
    <property type="term" value="C:small-subunit processome"/>
    <property type="evidence" value="ECO:0007669"/>
    <property type="project" value="TreeGrafter"/>
</dbReference>
<feature type="compositionally biased region" description="Basic and acidic residues" evidence="7">
    <location>
        <begin position="98"/>
        <end position="108"/>
    </location>
</feature>
<evidence type="ECO:0000256" key="2">
    <source>
        <dbReference type="ARBA" id="ARBA00022552"/>
    </source>
</evidence>
<feature type="compositionally biased region" description="Acidic residues" evidence="7">
    <location>
        <begin position="38"/>
        <end position="64"/>
    </location>
</feature>
<feature type="region of interest" description="Disordered" evidence="7">
    <location>
        <begin position="132"/>
        <end position="165"/>
    </location>
</feature>
<evidence type="ECO:0000313" key="9">
    <source>
        <dbReference type="Proteomes" id="UP000682892"/>
    </source>
</evidence>
<evidence type="ECO:0000256" key="3">
    <source>
        <dbReference type="ARBA" id="ARBA00022574"/>
    </source>
</evidence>
<dbReference type="SMART" id="SM00320">
    <property type="entry name" value="WD40"/>
    <property type="match status" value="5"/>
</dbReference>
<keyword evidence="3" id="KW-0853">WD repeat</keyword>
<feature type="region of interest" description="Disordered" evidence="7">
    <location>
        <begin position="1"/>
        <end position="108"/>
    </location>
</feature>
<dbReference type="HOGENOM" id="CLU_011055_3_0_1"/>
<evidence type="ECO:0000256" key="5">
    <source>
        <dbReference type="ARBA" id="ARBA00023242"/>
    </source>
</evidence>
<dbReference type="Gene3D" id="2.130.10.10">
    <property type="entry name" value="YVTN repeat-like/Quinoprotein amine dehydrogenase"/>
    <property type="match status" value="1"/>
</dbReference>